<name>A0A7J5Y2I0_DISMA</name>
<dbReference type="AlphaFoldDB" id="A0A7J5Y2I0"/>
<dbReference type="Proteomes" id="UP000518266">
    <property type="component" value="Unassembled WGS sequence"/>
</dbReference>
<evidence type="ECO:0000313" key="1">
    <source>
        <dbReference type="EMBL" id="KAF3842548.1"/>
    </source>
</evidence>
<organism evidence="1 2">
    <name type="scientific">Dissostichus mawsoni</name>
    <name type="common">Antarctic cod</name>
    <dbReference type="NCBI Taxonomy" id="36200"/>
    <lineage>
        <taxon>Eukaryota</taxon>
        <taxon>Metazoa</taxon>
        <taxon>Chordata</taxon>
        <taxon>Craniata</taxon>
        <taxon>Vertebrata</taxon>
        <taxon>Euteleostomi</taxon>
        <taxon>Actinopterygii</taxon>
        <taxon>Neopterygii</taxon>
        <taxon>Teleostei</taxon>
        <taxon>Neoteleostei</taxon>
        <taxon>Acanthomorphata</taxon>
        <taxon>Eupercaria</taxon>
        <taxon>Perciformes</taxon>
        <taxon>Notothenioidei</taxon>
        <taxon>Nototheniidae</taxon>
        <taxon>Dissostichus</taxon>
    </lineage>
</organism>
<accession>A0A7J5Y2I0</accession>
<proteinExistence type="predicted"/>
<dbReference type="OrthoDB" id="416119at2759"/>
<dbReference type="EMBL" id="JAAKFY010000019">
    <property type="protein sequence ID" value="KAF3842548.1"/>
    <property type="molecule type" value="Genomic_DNA"/>
</dbReference>
<sequence>MLFALAIEPLAMALRSSCEYSGIFRAGFGQISGYKLNVNKSTLFPIKLLGGHQKMTCKDGAIFPYHWL</sequence>
<evidence type="ECO:0000313" key="2">
    <source>
        <dbReference type="Proteomes" id="UP000518266"/>
    </source>
</evidence>
<gene>
    <name evidence="1" type="ORF">F7725_024499</name>
</gene>
<reference evidence="1 2" key="1">
    <citation type="submission" date="2020-03" db="EMBL/GenBank/DDBJ databases">
        <title>Dissostichus mawsoni Genome sequencing and assembly.</title>
        <authorList>
            <person name="Park H."/>
        </authorList>
    </citation>
    <scope>NUCLEOTIDE SEQUENCE [LARGE SCALE GENOMIC DNA]</scope>
    <source>
        <strain evidence="1">DM0001</strain>
        <tissue evidence="1">Muscle</tissue>
    </source>
</reference>
<protein>
    <submittedName>
        <fullName evidence="1">Uncharacterized protein</fullName>
    </submittedName>
</protein>
<keyword evidence="2" id="KW-1185">Reference proteome</keyword>
<comment type="caution">
    <text evidence="1">The sequence shown here is derived from an EMBL/GenBank/DDBJ whole genome shotgun (WGS) entry which is preliminary data.</text>
</comment>